<name>A0AAJ2R8Y2_DELAC</name>
<proteinExistence type="predicted"/>
<dbReference type="AlphaFoldDB" id="A0AAJ2R8Y2"/>
<evidence type="ECO:0000313" key="1">
    <source>
        <dbReference type="EMBL" id="MDX4954708.1"/>
    </source>
</evidence>
<organism evidence="2 3">
    <name type="scientific">Delftia acidovorans</name>
    <name type="common">Pseudomonas acidovorans</name>
    <name type="synonym">Comamonas acidovorans</name>
    <dbReference type="NCBI Taxonomy" id="80866"/>
    <lineage>
        <taxon>Bacteria</taxon>
        <taxon>Pseudomonadati</taxon>
        <taxon>Pseudomonadota</taxon>
        <taxon>Betaproteobacteria</taxon>
        <taxon>Burkholderiales</taxon>
        <taxon>Comamonadaceae</taxon>
        <taxon>Delftia</taxon>
    </lineage>
</organism>
<dbReference type="Proteomes" id="UP001287445">
    <property type="component" value="Unassembled WGS sequence"/>
</dbReference>
<reference evidence="2" key="1">
    <citation type="submission" date="2023-11" db="EMBL/GenBank/DDBJ databases">
        <title>Identification and selenium tolerance of Delftia acidovorans R3-25.</title>
        <authorList>
            <person name="Zhang S."/>
            <person name="Liu Y."/>
            <person name="Guo Y."/>
        </authorList>
    </citation>
    <scope>NUCLEOTIDE SEQUENCE</scope>
    <source>
        <strain evidence="2">R3-25</strain>
    </source>
</reference>
<evidence type="ECO:0000313" key="3">
    <source>
        <dbReference type="Proteomes" id="UP001287445"/>
    </source>
</evidence>
<evidence type="ECO:0000313" key="2">
    <source>
        <dbReference type="EMBL" id="MDX4957363.1"/>
    </source>
</evidence>
<dbReference type="EMBL" id="JAWWMZ010000017">
    <property type="protein sequence ID" value="MDX4957363.1"/>
    <property type="molecule type" value="Genomic_DNA"/>
</dbReference>
<comment type="caution">
    <text evidence="2">The sequence shown here is derived from an EMBL/GenBank/DDBJ whole genome shotgun (WGS) entry which is preliminary data.</text>
</comment>
<gene>
    <name evidence="1" type="ORF">SGN30_14920</name>
    <name evidence="2" type="ORF">SGN30_28425</name>
</gene>
<dbReference type="EMBL" id="JAWWMZ010000004">
    <property type="protein sequence ID" value="MDX4954708.1"/>
    <property type="molecule type" value="Genomic_DNA"/>
</dbReference>
<accession>A0AAJ2R8Y2</accession>
<sequence length="77" mass="8514">MSQVQFATSANSAIAPFGLLAAQRGEFLQLQVLSSNGDFYLGTQSDEHGPFTRESDESWKSERQAISAWNSGMWTQL</sequence>
<protein>
    <submittedName>
        <fullName evidence="2">Uncharacterized protein</fullName>
    </submittedName>
</protein>
<dbReference type="RefSeq" id="WP_319073967.1">
    <property type="nucleotide sequence ID" value="NZ_JAWWMZ010000004.1"/>
</dbReference>